<feature type="transmembrane region" description="Helical" evidence="1">
    <location>
        <begin position="469"/>
        <end position="490"/>
    </location>
</feature>
<feature type="transmembrane region" description="Helical" evidence="1">
    <location>
        <begin position="359"/>
        <end position="381"/>
    </location>
</feature>
<dbReference type="PANTHER" id="PTHR35342">
    <property type="entry name" value="TRICARBOXYLIC TRANSPORT PROTEIN"/>
    <property type="match status" value="1"/>
</dbReference>
<evidence type="ECO:0000313" key="4">
    <source>
        <dbReference type="Proteomes" id="UP000016462"/>
    </source>
</evidence>
<dbReference type="EMBL" id="ASHR01000010">
    <property type="protein sequence ID" value="ERG65075.1"/>
    <property type="molecule type" value="Genomic_DNA"/>
</dbReference>
<feature type="transmembrane region" description="Helical" evidence="1">
    <location>
        <begin position="393"/>
        <end position="425"/>
    </location>
</feature>
<keyword evidence="1" id="KW-0472">Membrane</keyword>
<reference evidence="3 4" key="1">
    <citation type="journal article" date="2013" name="Genome Announc.">
        <title>First draft genome sequence from a member of the genus agrococcus, isolated from modern microbialites.</title>
        <authorList>
            <person name="White R.A.III."/>
            <person name="Grassa C.J."/>
            <person name="Suttle C.A."/>
        </authorList>
    </citation>
    <scope>NUCLEOTIDE SEQUENCE [LARGE SCALE GENOMIC DNA]</scope>
    <source>
        <strain evidence="3 4">RW1</strain>
    </source>
</reference>
<feature type="transmembrane region" description="Helical" evidence="1">
    <location>
        <begin position="169"/>
        <end position="186"/>
    </location>
</feature>
<feature type="transmembrane region" description="Helical" evidence="1">
    <location>
        <begin position="144"/>
        <end position="163"/>
    </location>
</feature>
<feature type="transmembrane region" description="Helical" evidence="1">
    <location>
        <begin position="318"/>
        <end position="339"/>
    </location>
</feature>
<protein>
    <recommendedName>
        <fullName evidence="2">DUF112 domain-containing protein</fullName>
    </recommendedName>
</protein>
<feature type="domain" description="DUF112" evidence="2">
    <location>
        <begin position="20"/>
        <end position="440"/>
    </location>
</feature>
<keyword evidence="1" id="KW-1133">Transmembrane helix</keyword>
<feature type="transmembrane region" description="Helical" evidence="1">
    <location>
        <begin position="207"/>
        <end position="224"/>
    </location>
</feature>
<dbReference type="Proteomes" id="UP000016462">
    <property type="component" value="Unassembled WGS sequence"/>
</dbReference>
<keyword evidence="4" id="KW-1185">Reference proteome</keyword>
<organism evidence="3 4">
    <name type="scientific">Agrococcus pavilionensis RW1</name>
    <dbReference type="NCBI Taxonomy" id="1330458"/>
    <lineage>
        <taxon>Bacteria</taxon>
        <taxon>Bacillati</taxon>
        <taxon>Actinomycetota</taxon>
        <taxon>Actinomycetes</taxon>
        <taxon>Micrococcales</taxon>
        <taxon>Microbacteriaceae</taxon>
        <taxon>Agrococcus</taxon>
    </lineage>
</organism>
<dbReference type="InterPro" id="IPR002823">
    <property type="entry name" value="DUF112_TM"/>
</dbReference>
<dbReference type="Pfam" id="PF01970">
    <property type="entry name" value="TctA"/>
    <property type="match status" value="1"/>
</dbReference>
<accession>U1MWU0</accession>
<feature type="transmembrane region" description="Helical" evidence="1">
    <location>
        <begin position="61"/>
        <end position="82"/>
    </location>
</feature>
<dbReference type="OrthoDB" id="9781349at2"/>
<gene>
    <name evidence="3" type="ORF">L332_11570</name>
</gene>
<dbReference type="RefSeq" id="WP_021009672.1">
    <property type="nucleotide sequence ID" value="NZ_ASHR01000010.1"/>
</dbReference>
<name>U1MWU0_9MICO</name>
<evidence type="ECO:0000256" key="1">
    <source>
        <dbReference type="SAM" id="Phobius"/>
    </source>
</evidence>
<feature type="transmembrane region" description="Helical" evidence="1">
    <location>
        <begin position="107"/>
        <end position="132"/>
    </location>
</feature>
<evidence type="ECO:0000313" key="3">
    <source>
        <dbReference type="EMBL" id="ERG65075.1"/>
    </source>
</evidence>
<dbReference type="PANTHER" id="PTHR35342:SF5">
    <property type="entry name" value="TRICARBOXYLIC TRANSPORT PROTEIN"/>
    <property type="match status" value="1"/>
</dbReference>
<evidence type="ECO:0000259" key="2">
    <source>
        <dbReference type="Pfam" id="PF01970"/>
    </source>
</evidence>
<dbReference type="AlphaFoldDB" id="U1MWU0"/>
<proteinExistence type="predicted"/>
<comment type="caution">
    <text evidence="3">The sequence shown here is derived from an EMBL/GenBank/DDBJ whole genome shotgun (WGS) entry which is preliminary data.</text>
</comment>
<keyword evidence="1" id="KW-0812">Transmembrane</keyword>
<feature type="transmembrane region" description="Helical" evidence="1">
    <location>
        <begin position="20"/>
        <end position="49"/>
    </location>
</feature>
<sequence length="529" mass="55010">MEGLEGLLHGFSVAFTLQNLLFALLGAFVGTMIGVLPGIGPALTIALLLPMTYGMPVASAFILFAGIYYGAMYGGSTTSILLKTPGESGSIVAAIDGNAMARVGRGAAALATAAIGSFIAGTIATVLVAMFAPAIVDVAVQLGAADYFALMVVAFLTVGALVGGSPLRGLISLALGLTIGLVGIDFQSGQDRLTFGMPRLLDGIDTVVLIVALFAIGEVLYVVAHQTSSKYAVASIKGQKWMTGADFRRSWKPWLRGTAIGFPLGVIPAGGSEIPTFLSYSLEKKLAKGARKQEFGKGAIEGVAGPEAANNANAAGTMVPLLTLGIPTSATAAIILVAFQQYGLQPGPALLANEADLVWGLIASLLIGNLMLLILNLPFVGVWVKLLKIPKPYLFAGIATFALLGAYAVNGASFDVLLLIAFGVVGYLLRRFGFPIAPVVVGAILGPLAELQLRRALDISAGDPLTLVSSPFSVIVYITLALVLLLPGLIRRLNKRRLSRTTMLDTVQVDGERDLESSATAQNRTKETP</sequence>